<dbReference type="OrthoDB" id="5425130at2759"/>
<feature type="compositionally biased region" description="Polar residues" evidence="1">
    <location>
        <begin position="381"/>
        <end position="396"/>
    </location>
</feature>
<feature type="compositionally biased region" description="Low complexity" evidence="1">
    <location>
        <begin position="310"/>
        <end position="324"/>
    </location>
</feature>
<feature type="compositionally biased region" description="Polar residues" evidence="1">
    <location>
        <begin position="488"/>
        <end position="503"/>
    </location>
</feature>
<dbReference type="VEuPathDB" id="FungiDB:F503_05385"/>
<feature type="compositionally biased region" description="Polar residues" evidence="1">
    <location>
        <begin position="297"/>
        <end position="309"/>
    </location>
</feature>
<feature type="compositionally biased region" description="Low complexity" evidence="1">
    <location>
        <begin position="504"/>
        <end position="532"/>
    </location>
</feature>
<feature type="compositionally biased region" description="Polar residues" evidence="1">
    <location>
        <begin position="34"/>
        <end position="44"/>
    </location>
</feature>
<feature type="compositionally biased region" description="Pro residues" evidence="1">
    <location>
        <begin position="564"/>
        <end position="580"/>
    </location>
</feature>
<dbReference type="eggNOG" id="ENOG502T105">
    <property type="taxonomic scope" value="Eukaryota"/>
</dbReference>
<evidence type="ECO:0000313" key="3">
    <source>
        <dbReference type="Proteomes" id="UP000016923"/>
    </source>
</evidence>
<dbReference type="AlphaFoldDB" id="S3D9W6"/>
<feature type="region of interest" description="Disordered" evidence="1">
    <location>
        <begin position="424"/>
        <end position="637"/>
    </location>
</feature>
<dbReference type="Proteomes" id="UP000016923">
    <property type="component" value="Unassembled WGS sequence"/>
</dbReference>
<protein>
    <submittedName>
        <fullName evidence="2">Uncharacterized protein</fullName>
    </submittedName>
</protein>
<evidence type="ECO:0000256" key="1">
    <source>
        <dbReference type="SAM" id="MobiDB-lite"/>
    </source>
</evidence>
<evidence type="ECO:0000313" key="2">
    <source>
        <dbReference type="EMBL" id="EPE10290.1"/>
    </source>
</evidence>
<accession>S3D9W6</accession>
<keyword evidence="3" id="KW-1185">Reference proteome</keyword>
<feature type="region of interest" description="Disordered" evidence="1">
    <location>
        <begin position="107"/>
        <end position="403"/>
    </location>
</feature>
<proteinExistence type="predicted"/>
<dbReference type="STRING" id="1262450.S3D9W6"/>
<dbReference type="HOGENOM" id="CLU_276832_0_0_1"/>
<feature type="compositionally biased region" description="Low complexity" evidence="1">
    <location>
        <begin position="1"/>
        <end position="16"/>
    </location>
</feature>
<feature type="region of interest" description="Disordered" evidence="1">
    <location>
        <begin position="1"/>
        <end position="95"/>
    </location>
</feature>
<feature type="compositionally biased region" description="Low complexity" evidence="1">
    <location>
        <begin position="158"/>
        <end position="174"/>
    </location>
</feature>
<sequence length="1069" mass="112566">MAAYPSSSSSFMPLSGSTGGNMLKTMPMPMPMSTGVNIDTNSSRVKLSKALPAPPPALDKPVPDPTASRSFNQSYSTADGTPDLPPLPRNSSSSSPALAAFAVAASNSYHAAQPSSAIPTKKPVPPVRKMPGTMTSTRPPASSTLPQLPPPPPEKTVQITYQQNTYQQQQQQQQPMRIDQPRVPPKNSVQPGPTSPSSQGPIRRRPVGNSSSSATGNDLDKSPRLPDLPSFDSFGSFSNLPSQSEQPAFTLPTTTVFSPQTRDYADAASETQSQTNTVRPSHAEKEEQESSTRDTSARVTSISSILSAYSQDSSAPPGLSSSNSDGTISTNTSSYMSQEKNLPVPLSPGLDENEQSALSYLLDGYTDDDAADSLTSAMASPTSLTAPSLASPTSSKVQEDEYDPYSNDAYYSYQHLTTRVKIGDDDNSAVSDTTAALPPRSTSVARPVNGDATTPIQTSGAPASELFRRRSGGAPINLSISELRLKPTSASADTPNSVDVSGTSAAAAAASSTAAHAARAADAGVLYQRSPSQPQPRAQPPKQAEEERTQAPVAPSKDEGYAPFRPPSNPPPQSPLPTLPPKADLDQPRPRSKSPPRKPALSLGLPGRNIRPSRQNSPATTPATTPRATTPKAGPRLDIASAVAGAAAYANADSPSSATMGTGLSKLEAKISSSVKRKEIPTKAQTQTQAKPQAQPQPQSQPSPQRLPTPEYDNDDKERSRQQAASTETGTSFPPNNGDGVGRVSVVSAALSIAASRSSSATAVNAPALPEAPASKSPAESITPTGAPAPIAKDGANGYSSSLPKPAAFGLVGRDIRPVKKETQQALPQAIQVEQSAQGAPQPQQQQFAPRTSSRNVPAPAPYPNPYANGSESASAETSSQITIRPASEKAPEILYGGQQQQQREHQRQLSSRGANDGSALAPGMPPAFPSYTVTEPGVNGRSSAPLVVTPDTVFTAPPPSLTHFNCMQGHRGMFRDLNINYPLSCQTCQTFERSVRWRCKWCYVRICTGCRDVLHTHANHDLAKLMQFIKNPESLPLQTGGTGPYYEADGRMRSRGGSSTDLPVIREA</sequence>
<name>S3D9W6_OPHP1</name>
<feature type="compositionally biased region" description="Low complexity" evidence="1">
    <location>
        <begin position="835"/>
        <end position="850"/>
    </location>
</feature>
<feature type="compositionally biased region" description="Polar residues" evidence="1">
    <location>
        <begin position="67"/>
        <end position="79"/>
    </location>
</feature>
<feature type="compositionally biased region" description="Low complexity" evidence="1">
    <location>
        <begin position="188"/>
        <end position="201"/>
    </location>
</feature>
<feature type="compositionally biased region" description="Polar residues" evidence="1">
    <location>
        <begin position="233"/>
        <end position="261"/>
    </location>
</feature>
<feature type="compositionally biased region" description="Basic and acidic residues" evidence="1">
    <location>
        <begin position="281"/>
        <end position="296"/>
    </location>
</feature>
<reference evidence="2 3" key="1">
    <citation type="journal article" date="2013" name="BMC Genomics">
        <title>The genome and transcriptome of the pine saprophyte Ophiostoma piceae, and a comparison with the bark beetle-associated pine pathogen Grosmannia clavigera.</title>
        <authorList>
            <person name="Haridas S."/>
            <person name="Wang Y."/>
            <person name="Lim L."/>
            <person name="Massoumi Alamouti S."/>
            <person name="Jackman S."/>
            <person name="Docking R."/>
            <person name="Robertson G."/>
            <person name="Birol I."/>
            <person name="Bohlmann J."/>
            <person name="Breuil C."/>
        </authorList>
    </citation>
    <scope>NUCLEOTIDE SEQUENCE [LARGE SCALE GENOMIC DNA]</scope>
    <source>
        <strain evidence="2 3">UAMH 11346</strain>
    </source>
</reference>
<feature type="compositionally biased region" description="Low complexity" evidence="1">
    <location>
        <begin position="618"/>
        <end position="633"/>
    </location>
</feature>
<feature type="compositionally biased region" description="Polar residues" evidence="1">
    <location>
        <begin position="428"/>
        <end position="444"/>
    </location>
</feature>
<feature type="compositionally biased region" description="Low complexity" evidence="1">
    <location>
        <begin position="755"/>
        <end position="766"/>
    </location>
</feature>
<feature type="region of interest" description="Disordered" evidence="1">
    <location>
        <begin position="820"/>
        <end position="883"/>
    </location>
</feature>
<feature type="region of interest" description="Disordered" evidence="1">
    <location>
        <begin position="672"/>
        <end position="742"/>
    </location>
</feature>
<feature type="compositionally biased region" description="Polar residues" evidence="1">
    <location>
        <begin position="870"/>
        <end position="883"/>
    </location>
</feature>
<feature type="compositionally biased region" description="Polar residues" evidence="1">
    <location>
        <begin position="722"/>
        <end position="735"/>
    </location>
</feature>
<feature type="compositionally biased region" description="Polar residues" evidence="1">
    <location>
        <begin position="325"/>
        <end position="340"/>
    </location>
</feature>
<gene>
    <name evidence="2" type="ORF">F503_05385</name>
</gene>
<feature type="compositionally biased region" description="Polar residues" evidence="1">
    <location>
        <begin position="451"/>
        <end position="461"/>
    </location>
</feature>
<dbReference type="OMA" id="SWPERTD"/>
<organism evidence="2 3">
    <name type="scientific">Ophiostoma piceae (strain UAMH 11346)</name>
    <name type="common">Sap stain fungus</name>
    <dbReference type="NCBI Taxonomy" id="1262450"/>
    <lineage>
        <taxon>Eukaryota</taxon>
        <taxon>Fungi</taxon>
        <taxon>Dikarya</taxon>
        <taxon>Ascomycota</taxon>
        <taxon>Pezizomycotina</taxon>
        <taxon>Sordariomycetes</taxon>
        <taxon>Sordariomycetidae</taxon>
        <taxon>Ophiostomatales</taxon>
        <taxon>Ophiostomataceae</taxon>
        <taxon>Ophiostoma</taxon>
    </lineage>
</organism>
<feature type="region of interest" description="Disordered" evidence="1">
    <location>
        <begin position="755"/>
        <end position="808"/>
    </location>
</feature>
<feature type="compositionally biased region" description="Polar residues" evidence="1">
    <location>
        <begin position="269"/>
        <end position="279"/>
    </location>
</feature>
<feature type="compositionally biased region" description="Low complexity" evidence="1">
    <location>
        <begin position="682"/>
        <end position="698"/>
    </location>
</feature>
<feature type="region of interest" description="Disordered" evidence="1">
    <location>
        <begin position="895"/>
        <end position="937"/>
    </location>
</feature>
<dbReference type="EMBL" id="KE148146">
    <property type="protein sequence ID" value="EPE10290.1"/>
    <property type="molecule type" value="Genomic_DNA"/>
</dbReference>
<feature type="region of interest" description="Disordered" evidence="1">
    <location>
        <begin position="1040"/>
        <end position="1069"/>
    </location>
</feature>